<keyword evidence="2" id="KW-1185">Reference proteome</keyword>
<dbReference type="GeneID" id="132710183"/>
<dbReference type="RefSeq" id="XP_060541816.1">
    <property type="nucleotide sequence ID" value="XM_060685833.1"/>
</dbReference>
<sequence length="406" mass="47307">MPVSCDYILNIKLEDEVLIKGRESKKRVSSVMKREHDVALQNTLQSEGRKRKRRSSSLEVGSQGDIVIEKIYTSSLLEHEEKFLSFTKNAKNLKKKCKHSLIMRGLHKEMETVTEKDETSIIINLGSEKVSGNLQKSHSHLASESKLQHKTRNFRKRIKPIWPEQKQNRSQKVKRNITEKHGNSVMIDLGSEKASENLQKSCSCIVSQLRLQQKTWTFRERIKPAWPEQKQDRSQRIKRGICKLECIIQNISVLKYREHFPKLQVYVKYPDSVRSAAVTHFSSNYIEGLESLMKNAMVNFVKQKELTVTKLQKSIKASNRHRQDLLDSIADFEENKCRNNVKEINRIVIQIFSKSKIYTSDGEKQSWKSKRSVTDIVEYISKKKITKKQMDCVPKKKLLFTKTGNW</sequence>
<dbReference type="Proteomes" id="UP001652622">
    <property type="component" value="Unplaced"/>
</dbReference>
<evidence type="ECO:0000313" key="3">
    <source>
        <dbReference type="RefSeq" id="XP_060541816.1"/>
    </source>
</evidence>
<gene>
    <name evidence="3" type="primary">LOC132710183</name>
</gene>
<proteinExistence type="predicted"/>
<organism evidence="2 3">
    <name type="scientific">Pantherophis guttatus</name>
    <name type="common">Corn snake</name>
    <name type="synonym">Elaphe guttata</name>
    <dbReference type="NCBI Taxonomy" id="94885"/>
    <lineage>
        <taxon>Eukaryota</taxon>
        <taxon>Metazoa</taxon>
        <taxon>Chordata</taxon>
        <taxon>Craniata</taxon>
        <taxon>Vertebrata</taxon>
        <taxon>Euteleostomi</taxon>
        <taxon>Lepidosauria</taxon>
        <taxon>Squamata</taxon>
        <taxon>Bifurcata</taxon>
        <taxon>Unidentata</taxon>
        <taxon>Episquamata</taxon>
        <taxon>Toxicofera</taxon>
        <taxon>Serpentes</taxon>
        <taxon>Colubroidea</taxon>
        <taxon>Colubridae</taxon>
        <taxon>Colubrinae</taxon>
        <taxon>Pantherophis</taxon>
    </lineage>
</organism>
<protein>
    <submittedName>
        <fullName evidence="3">Uncharacterized protein LOC132710183</fullName>
    </submittedName>
</protein>
<evidence type="ECO:0000256" key="1">
    <source>
        <dbReference type="SAM" id="MobiDB-lite"/>
    </source>
</evidence>
<feature type="region of interest" description="Disordered" evidence="1">
    <location>
        <begin position="40"/>
        <end position="59"/>
    </location>
</feature>
<name>A0ABM3Z0C7_PANGU</name>
<evidence type="ECO:0000313" key="2">
    <source>
        <dbReference type="Proteomes" id="UP001652622"/>
    </source>
</evidence>
<reference evidence="3" key="1">
    <citation type="submission" date="2025-08" db="UniProtKB">
        <authorList>
            <consortium name="RefSeq"/>
        </authorList>
    </citation>
    <scope>IDENTIFICATION</scope>
    <source>
        <tissue evidence="3">Blood</tissue>
    </source>
</reference>
<accession>A0ABM3Z0C7</accession>